<sequence length="120" mass="11801">MRLLTLAAGLATGYVLGTRAGRGKYEQIVEGARQLRANPTFAQAQETAKKLASSPPPTASITPPAASPAMSSATSPAMSSAASSTATTPSARAASNGAAAKPKAPRGTPGQGTPGADPLK</sequence>
<dbReference type="Proteomes" id="UP001501470">
    <property type="component" value="Unassembled WGS sequence"/>
</dbReference>
<dbReference type="EMBL" id="BAAAQD010000001">
    <property type="protein sequence ID" value="GAA1499610.1"/>
    <property type="molecule type" value="Genomic_DNA"/>
</dbReference>
<proteinExistence type="predicted"/>
<comment type="caution">
    <text evidence="2">The sequence shown here is derived from an EMBL/GenBank/DDBJ whole genome shotgun (WGS) entry which is preliminary data.</text>
</comment>
<feature type="region of interest" description="Disordered" evidence="1">
    <location>
        <begin position="39"/>
        <end position="120"/>
    </location>
</feature>
<reference evidence="3" key="1">
    <citation type="journal article" date="2019" name="Int. J. Syst. Evol. Microbiol.">
        <title>The Global Catalogue of Microorganisms (GCM) 10K type strain sequencing project: providing services to taxonomists for standard genome sequencing and annotation.</title>
        <authorList>
            <consortium name="The Broad Institute Genomics Platform"/>
            <consortium name="The Broad Institute Genome Sequencing Center for Infectious Disease"/>
            <person name="Wu L."/>
            <person name="Ma J."/>
        </authorList>
    </citation>
    <scope>NUCLEOTIDE SEQUENCE [LARGE SCALE GENOMIC DNA]</scope>
    <source>
        <strain evidence="3">JCM 15933</strain>
    </source>
</reference>
<gene>
    <name evidence="2" type="ORF">GCM10009827_002330</name>
</gene>
<evidence type="ECO:0008006" key="4">
    <source>
        <dbReference type="Google" id="ProtNLM"/>
    </source>
</evidence>
<evidence type="ECO:0000256" key="1">
    <source>
        <dbReference type="SAM" id="MobiDB-lite"/>
    </source>
</evidence>
<feature type="compositionally biased region" description="Low complexity" evidence="1">
    <location>
        <begin position="59"/>
        <end position="102"/>
    </location>
</feature>
<evidence type="ECO:0000313" key="2">
    <source>
        <dbReference type="EMBL" id="GAA1499610.1"/>
    </source>
</evidence>
<keyword evidence="3" id="KW-1185">Reference proteome</keyword>
<evidence type="ECO:0000313" key="3">
    <source>
        <dbReference type="Proteomes" id="UP001501470"/>
    </source>
</evidence>
<dbReference type="RefSeq" id="WP_344498517.1">
    <property type="nucleotide sequence ID" value="NZ_BAAAQD010000001.1"/>
</dbReference>
<protein>
    <recommendedName>
        <fullName evidence="4">Protoporphyrinogen oxidase</fullName>
    </recommendedName>
</protein>
<accession>A0ABN1ZIL0</accession>
<name>A0ABN1ZIL0_9ACTN</name>
<organism evidence="2 3">
    <name type="scientific">Dactylosporangium maewongense</name>
    <dbReference type="NCBI Taxonomy" id="634393"/>
    <lineage>
        <taxon>Bacteria</taxon>
        <taxon>Bacillati</taxon>
        <taxon>Actinomycetota</taxon>
        <taxon>Actinomycetes</taxon>
        <taxon>Micromonosporales</taxon>
        <taxon>Micromonosporaceae</taxon>
        <taxon>Dactylosporangium</taxon>
    </lineage>
</organism>